<evidence type="ECO:0000256" key="1">
    <source>
        <dbReference type="ARBA" id="ARBA00004651"/>
    </source>
</evidence>
<dbReference type="Gene3D" id="1.10.3470.10">
    <property type="entry name" value="ABC transporter involved in vitamin B12 uptake, BtuC"/>
    <property type="match status" value="1"/>
</dbReference>
<evidence type="ECO:0000313" key="9">
    <source>
        <dbReference type="EMBL" id="SSC65029.1"/>
    </source>
</evidence>
<feature type="transmembrane region" description="Helical" evidence="8">
    <location>
        <begin position="81"/>
        <end position="102"/>
    </location>
</feature>
<feature type="transmembrane region" description="Helical" evidence="8">
    <location>
        <begin position="210"/>
        <end position="229"/>
    </location>
</feature>
<evidence type="ECO:0000256" key="2">
    <source>
        <dbReference type="ARBA" id="ARBA00007935"/>
    </source>
</evidence>
<feature type="transmembrane region" description="Helical" evidence="8">
    <location>
        <begin position="109"/>
        <end position="131"/>
    </location>
</feature>
<dbReference type="STRING" id="1336235.GCA_000518785_03653"/>
<feature type="transmembrane region" description="Helical" evidence="8">
    <location>
        <begin position="298"/>
        <end position="317"/>
    </location>
</feature>
<dbReference type="GO" id="GO:0022857">
    <property type="term" value="F:transmembrane transporter activity"/>
    <property type="evidence" value="ECO:0007669"/>
    <property type="project" value="InterPro"/>
</dbReference>
<dbReference type="SUPFAM" id="SSF81345">
    <property type="entry name" value="ABC transporter involved in vitamin B12 uptake, BtuC"/>
    <property type="match status" value="1"/>
</dbReference>
<feature type="transmembrane region" description="Helical" evidence="8">
    <location>
        <begin position="324"/>
        <end position="346"/>
    </location>
</feature>
<keyword evidence="7 8" id="KW-0472">Membrane</keyword>
<dbReference type="AlphaFoldDB" id="A0A376AB01"/>
<gene>
    <name evidence="9" type="ORF">RHIZ70_737</name>
</gene>
<evidence type="ECO:0000256" key="5">
    <source>
        <dbReference type="ARBA" id="ARBA00022692"/>
    </source>
</evidence>
<dbReference type="Pfam" id="PF01032">
    <property type="entry name" value="FecCD"/>
    <property type="match status" value="1"/>
</dbReference>
<dbReference type="RefSeq" id="WP_115672159.1">
    <property type="nucleotide sequence ID" value="NZ_UEYP01000016.1"/>
</dbReference>
<dbReference type="Proteomes" id="UP000254764">
    <property type="component" value="Unassembled WGS sequence"/>
</dbReference>
<name>A0A376AB01_9HYPH</name>
<keyword evidence="10" id="KW-1185">Reference proteome</keyword>
<feature type="transmembrane region" description="Helical" evidence="8">
    <location>
        <begin position="260"/>
        <end position="286"/>
    </location>
</feature>
<organism evidence="9 10">
    <name type="scientific">Ciceribacter selenitireducens ATCC BAA-1503</name>
    <dbReference type="NCBI Taxonomy" id="1336235"/>
    <lineage>
        <taxon>Bacteria</taxon>
        <taxon>Pseudomonadati</taxon>
        <taxon>Pseudomonadota</taxon>
        <taxon>Alphaproteobacteria</taxon>
        <taxon>Hyphomicrobiales</taxon>
        <taxon>Rhizobiaceae</taxon>
        <taxon>Ciceribacter</taxon>
    </lineage>
</organism>
<proteinExistence type="inferred from homology"/>
<dbReference type="PANTHER" id="PTHR30472">
    <property type="entry name" value="FERRIC ENTEROBACTIN TRANSPORT SYSTEM PERMEASE PROTEIN"/>
    <property type="match status" value="1"/>
</dbReference>
<evidence type="ECO:0000256" key="4">
    <source>
        <dbReference type="ARBA" id="ARBA00022475"/>
    </source>
</evidence>
<dbReference type="FunFam" id="1.10.3470.10:FF:000001">
    <property type="entry name" value="Vitamin B12 ABC transporter permease BtuC"/>
    <property type="match status" value="1"/>
</dbReference>
<comment type="similarity">
    <text evidence="2">Belongs to the binding-protein-dependent transport system permease family. FecCD subfamily.</text>
</comment>
<keyword evidence="6 8" id="KW-1133">Transmembrane helix</keyword>
<protein>
    <submittedName>
        <fullName evidence="9">Uncharacterized protein</fullName>
    </submittedName>
</protein>
<evidence type="ECO:0000256" key="3">
    <source>
        <dbReference type="ARBA" id="ARBA00022448"/>
    </source>
</evidence>
<sequence>MTAITSELEGLRDGYRRASSRRVAALLVATVLLLGLMLLDLTTGPSGMPLVDVWHGLWAGPSGDDRMAATILWQLRMPQTVMGMLVGACLGLAGLQMQTILANPLASPFTLGFSAAAGFGAALGIMFGSLIPLPSFIVVPAMAFAMTLTACGLVYFIARLRGASPEILVLGGIAVLFFFQSLQSLVQFLASPEVLQQIVFWLFGSLLKASWTSVAVTGSILLLCLPLVLRSCWALTTLRLGDANARSLGLSVERVRRETFLIVAVLTAAAVCFVGTIGFVGLIAPHVARALVGEDHRYALPLSAVMGAIILVGAAVFGKFISPAAVIPVGIITAVAGVPMLFAVIARRGGRGVA</sequence>
<dbReference type="EMBL" id="UEYP01000016">
    <property type="protein sequence ID" value="SSC65029.1"/>
    <property type="molecule type" value="Genomic_DNA"/>
</dbReference>
<dbReference type="InterPro" id="IPR037294">
    <property type="entry name" value="ABC_BtuC-like"/>
</dbReference>
<evidence type="ECO:0000256" key="6">
    <source>
        <dbReference type="ARBA" id="ARBA00022989"/>
    </source>
</evidence>
<dbReference type="PANTHER" id="PTHR30472:SF25">
    <property type="entry name" value="ABC TRANSPORTER PERMEASE PROTEIN MJ0876-RELATED"/>
    <property type="match status" value="1"/>
</dbReference>
<comment type="subcellular location">
    <subcellularLocation>
        <location evidence="1">Cell membrane</location>
        <topology evidence="1">Multi-pass membrane protein</topology>
    </subcellularLocation>
</comment>
<reference evidence="10" key="1">
    <citation type="submission" date="2018-07" db="EMBL/GenBank/DDBJ databases">
        <authorList>
            <person name="Peiro R."/>
            <person name="Begona"/>
            <person name="Cbmso G."/>
            <person name="Lopez M."/>
            <person name="Gonzalez S."/>
        </authorList>
    </citation>
    <scope>NUCLEOTIDE SEQUENCE [LARGE SCALE GENOMIC DNA]</scope>
</reference>
<dbReference type="GO" id="GO:0005886">
    <property type="term" value="C:plasma membrane"/>
    <property type="evidence" value="ECO:0007669"/>
    <property type="project" value="UniProtKB-SubCell"/>
</dbReference>
<keyword evidence="5 8" id="KW-0812">Transmembrane</keyword>
<dbReference type="OrthoDB" id="9811975at2"/>
<feature type="transmembrane region" description="Helical" evidence="8">
    <location>
        <begin position="167"/>
        <end position="190"/>
    </location>
</feature>
<dbReference type="InterPro" id="IPR000522">
    <property type="entry name" value="ABC_transptr_permease_BtuC"/>
</dbReference>
<evidence type="ECO:0000313" key="10">
    <source>
        <dbReference type="Proteomes" id="UP000254764"/>
    </source>
</evidence>
<evidence type="ECO:0000256" key="7">
    <source>
        <dbReference type="ARBA" id="ARBA00023136"/>
    </source>
</evidence>
<keyword evidence="4" id="KW-1003">Cell membrane</keyword>
<dbReference type="GO" id="GO:0033214">
    <property type="term" value="P:siderophore-iron import into cell"/>
    <property type="evidence" value="ECO:0007669"/>
    <property type="project" value="TreeGrafter"/>
</dbReference>
<evidence type="ECO:0000256" key="8">
    <source>
        <dbReference type="SAM" id="Phobius"/>
    </source>
</evidence>
<dbReference type="CDD" id="cd06550">
    <property type="entry name" value="TM_ABC_iron-siderophores_like"/>
    <property type="match status" value="1"/>
</dbReference>
<feature type="transmembrane region" description="Helical" evidence="8">
    <location>
        <begin position="21"/>
        <end position="39"/>
    </location>
</feature>
<keyword evidence="3" id="KW-0813">Transport</keyword>
<feature type="transmembrane region" description="Helical" evidence="8">
    <location>
        <begin position="137"/>
        <end position="158"/>
    </location>
</feature>
<accession>A0A376AB01</accession>